<dbReference type="GO" id="GO:0016491">
    <property type="term" value="F:oxidoreductase activity"/>
    <property type="evidence" value="ECO:0007669"/>
    <property type="project" value="TreeGrafter"/>
</dbReference>
<sequence length="818" mass="86413">MMRRAGLPGFWLLMLTLVLGAGYAGLQAQASDHKKVRVNKDESRIQASADESLRIDNAKWDVERNRLYVDGRSSRRATVVLADAASGETLSTVTADRRGQWRVRIYGLNETPCRVRASSNGSSVEKAVEHAPSDCSAPPPPPPPPPPSGGNLGELRVLAANDLGMHCADLDYQVFSILPPFNVLHAQVVERGQGGGEPRLLSDADVRLTYAASSSPLDPAGAGSINTTSGYTAGGVPKTNFWDLGAITGKTLAYDTYAVLYPYDSGVGDSILALFEPLPVDRGLPVPDINELLAGNLVPHQQDMPGSANTPQAFSRFDRDLAFFAGLTVQGQTIGKVIPGVNWFAADGIPILPVDDQGRSNAYPLMKVEARDKATDAVLAATDVVLPVASEADCQTCHAASDDGYSGLASDFAGVNTDADPGNDFMVMTEAQALADGLGPQYLLNAAKVNILRLHDAKHGTDLDNQRPVQCSQCHYSPALDLAQVGPVDDAAGRQQTTHISMSRAMHGHHGSLTFGGGDVFPQMPTPDDPARDQPANTVYPGADASLTVTEYVLQETCYQCHPGKQTQCLRGAMAAGGVVCQDCHGNMEQVGNDFTGQLSAANPAPDGLDLGKRIPWASEPACQSCHTGDAASPNHPAGAVVAPDGIRLLQAYILGEPDAKPIKVADSRFAENESLYRLSNGHGGVMCEGCHGSTHAIFPNPNPMANDNVTAKQLQGHSGTIIECDTCHEPGSLGITLDGPHGMHPVNDTRWVNGHEDLGDKQPELCTTCHGTDGLGTVLSRTAAERTLPRKEGGGTVTLAKGTEVGCVECHENKITH</sequence>
<protein>
    <submittedName>
        <fullName evidence="3">Uncharacterized protein</fullName>
    </submittedName>
</protein>
<keyword evidence="4" id="KW-1185">Reference proteome</keyword>
<dbReference type="RefSeq" id="WP_211315001.1">
    <property type="nucleotide sequence ID" value="NZ_QPJY01000016.1"/>
</dbReference>
<dbReference type="Proteomes" id="UP000252707">
    <property type="component" value="Unassembled WGS sequence"/>
</dbReference>
<evidence type="ECO:0000313" key="3">
    <source>
        <dbReference type="EMBL" id="RCX24733.1"/>
    </source>
</evidence>
<reference evidence="3 4" key="1">
    <citation type="submission" date="2018-07" db="EMBL/GenBank/DDBJ databases">
        <title>Genomic Encyclopedia of Type Strains, Phase IV (KMG-IV): sequencing the most valuable type-strain genomes for metagenomic binning, comparative biology and taxonomic classification.</title>
        <authorList>
            <person name="Goeker M."/>
        </authorList>
    </citation>
    <scope>NUCLEOTIDE SEQUENCE [LARGE SCALE GENOMIC DNA]</scope>
    <source>
        <strain evidence="3 4">DSM 26407</strain>
    </source>
</reference>
<dbReference type="PANTHER" id="PTHR35038:SF6">
    <property type="entry name" value="SURFACE LOCALIZED DECAHEME CYTOCHROME C LIPOPROTEIN"/>
    <property type="match status" value="1"/>
</dbReference>
<dbReference type="InterPro" id="IPR051829">
    <property type="entry name" value="Multiheme_Cytochr_ET"/>
</dbReference>
<feature type="compositionally biased region" description="Pro residues" evidence="2">
    <location>
        <begin position="137"/>
        <end position="148"/>
    </location>
</feature>
<dbReference type="AlphaFoldDB" id="A0A369BT49"/>
<dbReference type="SUPFAM" id="SSF48695">
    <property type="entry name" value="Multiheme cytochromes"/>
    <property type="match status" value="1"/>
</dbReference>
<keyword evidence="1" id="KW-0732">Signal</keyword>
<accession>A0A369BT49</accession>
<comment type="caution">
    <text evidence="3">The sequence shown here is derived from an EMBL/GenBank/DDBJ whole genome shotgun (WGS) entry which is preliminary data.</text>
</comment>
<feature type="region of interest" description="Disordered" evidence="2">
    <location>
        <begin position="116"/>
        <end position="154"/>
    </location>
</feature>
<organism evidence="3 4">
    <name type="scientific">Thioalbus denitrificans</name>
    <dbReference type="NCBI Taxonomy" id="547122"/>
    <lineage>
        <taxon>Bacteria</taxon>
        <taxon>Pseudomonadati</taxon>
        <taxon>Pseudomonadota</taxon>
        <taxon>Gammaproteobacteria</taxon>
        <taxon>Chromatiales</taxon>
        <taxon>Ectothiorhodospiraceae</taxon>
        <taxon>Thioalbus</taxon>
    </lineage>
</organism>
<proteinExistence type="predicted"/>
<dbReference type="EMBL" id="QPJY01000016">
    <property type="protein sequence ID" value="RCX24733.1"/>
    <property type="molecule type" value="Genomic_DNA"/>
</dbReference>
<dbReference type="InterPro" id="IPR036280">
    <property type="entry name" value="Multihaem_cyt_sf"/>
</dbReference>
<name>A0A369BT49_9GAMM</name>
<evidence type="ECO:0000313" key="4">
    <source>
        <dbReference type="Proteomes" id="UP000252707"/>
    </source>
</evidence>
<evidence type="ECO:0000256" key="1">
    <source>
        <dbReference type="ARBA" id="ARBA00022729"/>
    </source>
</evidence>
<dbReference type="PANTHER" id="PTHR35038">
    <property type="entry name" value="DISSIMILATORY SULFITE REDUCTASE SIRA"/>
    <property type="match status" value="1"/>
</dbReference>
<gene>
    <name evidence="3" type="ORF">DFQ59_11618</name>
</gene>
<evidence type="ECO:0000256" key="2">
    <source>
        <dbReference type="SAM" id="MobiDB-lite"/>
    </source>
</evidence>
<dbReference type="Gene3D" id="1.10.287.3080">
    <property type="match status" value="1"/>
</dbReference>